<evidence type="ECO:0000313" key="3">
    <source>
        <dbReference type="Proteomes" id="UP001434883"/>
    </source>
</evidence>
<comment type="caution">
    <text evidence="2">The sequence shown here is derived from an EMBL/GenBank/DDBJ whole genome shotgun (WGS) entry which is preliminary data.</text>
</comment>
<organism evidence="2 3">
    <name type="scientific">Xenoophorus captivus</name>
    <dbReference type="NCBI Taxonomy" id="1517983"/>
    <lineage>
        <taxon>Eukaryota</taxon>
        <taxon>Metazoa</taxon>
        <taxon>Chordata</taxon>
        <taxon>Craniata</taxon>
        <taxon>Vertebrata</taxon>
        <taxon>Euteleostomi</taxon>
        <taxon>Actinopterygii</taxon>
        <taxon>Neopterygii</taxon>
        <taxon>Teleostei</taxon>
        <taxon>Neoteleostei</taxon>
        <taxon>Acanthomorphata</taxon>
        <taxon>Ovalentaria</taxon>
        <taxon>Atherinomorphae</taxon>
        <taxon>Cyprinodontiformes</taxon>
        <taxon>Goodeidae</taxon>
        <taxon>Xenoophorus</taxon>
    </lineage>
</organism>
<proteinExistence type="predicted"/>
<dbReference type="Proteomes" id="UP001434883">
    <property type="component" value="Unassembled WGS sequence"/>
</dbReference>
<keyword evidence="3" id="KW-1185">Reference proteome</keyword>
<reference evidence="2 3" key="1">
    <citation type="submission" date="2021-06" db="EMBL/GenBank/DDBJ databases">
        <authorList>
            <person name="Palmer J.M."/>
        </authorList>
    </citation>
    <scope>NUCLEOTIDE SEQUENCE [LARGE SCALE GENOMIC DNA]</scope>
    <source>
        <strain evidence="2 3">XC_2019</strain>
        <tissue evidence="2">Muscle</tissue>
    </source>
</reference>
<dbReference type="Pfam" id="PF06350">
    <property type="entry name" value="HSL_N"/>
    <property type="match status" value="1"/>
</dbReference>
<dbReference type="PANTHER" id="PTHR23025:SF1">
    <property type="entry name" value="HORMONE-SENSITIVE LIPASE"/>
    <property type="match status" value="1"/>
</dbReference>
<evidence type="ECO:0000313" key="2">
    <source>
        <dbReference type="EMBL" id="MEQ2219766.1"/>
    </source>
</evidence>
<feature type="domain" description="Hormone-sensitive lipase N-terminal" evidence="1">
    <location>
        <begin position="61"/>
        <end position="231"/>
    </location>
</feature>
<gene>
    <name evidence="2" type="ORF">XENOCAPTIV_023421</name>
</gene>
<dbReference type="InterPro" id="IPR010468">
    <property type="entry name" value="HSL_N"/>
</dbReference>
<accession>A0ABV0SH57</accession>
<evidence type="ECO:0000259" key="1">
    <source>
        <dbReference type="Pfam" id="PF06350"/>
    </source>
</evidence>
<sequence>MGSCFTSTETYKVERFPFNKAGVFSRVSKNVVVRYSIAVNKAPLFYLPFCVLFSVMDSQAVFEALYSVCEENVTFFSGGTKGTQGDAGQRLVEVMKRIQDHARSLEPVISGFAAVYHHFDFDPHIPANGYRSLVKVVRCCLLHIIHKGRYITANRRSIFFRVAHNAGEMEAYCNALCQLRALLYLAQRMLHDNSHGNLFFQDESGLSESFIREYASMHKGCFYGRCLGFQVWLLACENEREKWWGVGRI</sequence>
<protein>
    <recommendedName>
        <fullName evidence="1">Hormone-sensitive lipase N-terminal domain-containing protein</fullName>
    </recommendedName>
</protein>
<dbReference type="EMBL" id="JAHRIN010080963">
    <property type="protein sequence ID" value="MEQ2219766.1"/>
    <property type="molecule type" value="Genomic_DNA"/>
</dbReference>
<dbReference type="PANTHER" id="PTHR23025">
    <property type="entry name" value="TRIACYLGLYCEROL LIPASE"/>
    <property type="match status" value="1"/>
</dbReference>
<name>A0ABV0SH57_9TELE</name>